<feature type="transmembrane region" description="Helical" evidence="1">
    <location>
        <begin position="20"/>
        <end position="47"/>
    </location>
</feature>
<sequence length="158" mass="17717">MPHNLKRTAVKYSYLLGGFFSLGLAFIGAILPVMPTTVFLIIALWCFSQSSDKLENWLLTHPKFGKILSNWQTRRIVPKKAKYFAAISMGVSLVISGMTLSFGWLQVALLILFAFICNYLFAKPSEEGEPANRSREKQVNIILIVLTIVVALIWGVTH</sequence>
<gene>
    <name evidence="2" type="ORF">N478_07310</name>
</gene>
<feature type="transmembrane region" description="Helical" evidence="1">
    <location>
        <begin position="104"/>
        <end position="121"/>
    </location>
</feature>
<dbReference type="Pfam" id="PF04304">
    <property type="entry name" value="DUF454"/>
    <property type="match status" value="1"/>
</dbReference>
<dbReference type="EMBL" id="AUXX01000056">
    <property type="protein sequence ID" value="KZN60357.1"/>
    <property type="molecule type" value="Genomic_DNA"/>
</dbReference>
<feature type="transmembrane region" description="Helical" evidence="1">
    <location>
        <begin position="141"/>
        <end position="157"/>
    </location>
</feature>
<dbReference type="PATRIC" id="fig|1365257.3.peg.4866"/>
<reference evidence="2 3" key="1">
    <citation type="submission" date="2013-07" db="EMBL/GenBank/DDBJ databases">
        <title>Comparative Genomic and Metabolomic Analysis of Twelve Strains of Pseudoalteromonas luteoviolacea.</title>
        <authorList>
            <person name="Vynne N.G."/>
            <person name="Mansson M."/>
            <person name="Gram L."/>
        </authorList>
    </citation>
    <scope>NUCLEOTIDE SEQUENCE [LARGE SCALE GENOMIC DNA]</scope>
    <source>
        <strain evidence="2 3">S4060-1</strain>
    </source>
</reference>
<dbReference type="InterPro" id="IPR007401">
    <property type="entry name" value="DUF454"/>
</dbReference>
<proteinExistence type="predicted"/>
<protein>
    <recommendedName>
        <fullName evidence="4">Inner membrane protein</fullName>
    </recommendedName>
</protein>
<accession>A0A167J142</accession>
<keyword evidence="1" id="KW-0472">Membrane</keyword>
<evidence type="ECO:0000313" key="2">
    <source>
        <dbReference type="EMBL" id="KZN60357.1"/>
    </source>
</evidence>
<dbReference type="RefSeq" id="WP_063382978.1">
    <property type="nucleotide sequence ID" value="NZ_AUXX01000056.1"/>
</dbReference>
<keyword evidence="1" id="KW-1133">Transmembrane helix</keyword>
<dbReference type="AlphaFoldDB" id="A0A167J142"/>
<dbReference type="PANTHER" id="PTHR35813:SF1">
    <property type="entry name" value="INNER MEMBRANE PROTEIN YBAN"/>
    <property type="match status" value="1"/>
</dbReference>
<evidence type="ECO:0000256" key="1">
    <source>
        <dbReference type="SAM" id="Phobius"/>
    </source>
</evidence>
<comment type="caution">
    <text evidence="2">The sequence shown here is derived from an EMBL/GenBank/DDBJ whole genome shotgun (WGS) entry which is preliminary data.</text>
</comment>
<evidence type="ECO:0008006" key="4">
    <source>
        <dbReference type="Google" id="ProtNLM"/>
    </source>
</evidence>
<dbReference type="Proteomes" id="UP000076661">
    <property type="component" value="Unassembled WGS sequence"/>
</dbReference>
<dbReference type="GO" id="GO:0005886">
    <property type="term" value="C:plasma membrane"/>
    <property type="evidence" value="ECO:0007669"/>
    <property type="project" value="TreeGrafter"/>
</dbReference>
<dbReference type="PANTHER" id="PTHR35813">
    <property type="entry name" value="INNER MEMBRANE PROTEIN YBAN"/>
    <property type="match status" value="1"/>
</dbReference>
<evidence type="ECO:0000313" key="3">
    <source>
        <dbReference type="Proteomes" id="UP000076661"/>
    </source>
</evidence>
<organism evidence="2 3">
    <name type="scientific">Pseudoalteromonas luteoviolacea S4060-1</name>
    <dbReference type="NCBI Taxonomy" id="1365257"/>
    <lineage>
        <taxon>Bacteria</taxon>
        <taxon>Pseudomonadati</taxon>
        <taxon>Pseudomonadota</taxon>
        <taxon>Gammaproteobacteria</taxon>
        <taxon>Alteromonadales</taxon>
        <taxon>Pseudoalteromonadaceae</taxon>
        <taxon>Pseudoalteromonas</taxon>
    </lineage>
</organism>
<keyword evidence="1" id="KW-0812">Transmembrane</keyword>
<name>A0A167J142_9GAMM</name>